<proteinExistence type="predicted"/>
<dbReference type="EMBL" id="LR796944">
    <property type="protein sequence ID" value="CAB4176955.1"/>
    <property type="molecule type" value="Genomic_DNA"/>
</dbReference>
<dbReference type="EMBL" id="LR796815">
    <property type="protein sequence ID" value="CAB4168117.1"/>
    <property type="molecule type" value="Genomic_DNA"/>
</dbReference>
<protein>
    <submittedName>
        <fullName evidence="3">Uncharacterized protein</fullName>
    </submittedName>
</protein>
<dbReference type="EMBL" id="LR796858">
    <property type="protein sequence ID" value="CAB4170530.1"/>
    <property type="molecule type" value="Genomic_DNA"/>
</dbReference>
<name>A0A6J5Q6L0_9CAUD</name>
<sequence length="129" mass="14219">MNERMKQIAERSGLYGVKDYDNTISEDVSKVRLDKFAELIVQECIDALWTEECHTSDLAVEDYNRKSKKIKQHFGVEGDWITHSLSGKGAGGGAGGGGAGVTVTKEGISWCQTYKSAQHNSSYSIKKEK</sequence>
<gene>
    <name evidence="1" type="ORF">UFOVP867_153</name>
    <name evidence="2" type="ORF">UFOVP913_45</name>
    <name evidence="3" type="ORF">UFOVP993_98</name>
</gene>
<evidence type="ECO:0000313" key="1">
    <source>
        <dbReference type="EMBL" id="CAB4168117.1"/>
    </source>
</evidence>
<evidence type="ECO:0000313" key="3">
    <source>
        <dbReference type="EMBL" id="CAB4176955.1"/>
    </source>
</evidence>
<accession>A0A6J5Q6L0</accession>
<organism evidence="3">
    <name type="scientific">uncultured Caudovirales phage</name>
    <dbReference type="NCBI Taxonomy" id="2100421"/>
    <lineage>
        <taxon>Viruses</taxon>
        <taxon>Duplodnaviria</taxon>
        <taxon>Heunggongvirae</taxon>
        <taxon>Uroviricota</taxon>
        <taxon>Caudoviricetes</taxon>
        <taxon>Peduoviridae</taxon>
        <taxon>Maltschvirus</taxon>
        <taxon>Maltschvirus maltsch</taxon>
    </lineage>
</organism>
<evidence type="ECO:0000313" key="2">
    <source>
        <dbReference type="EMBL" id="CAB4170530.1"/>
    </source>
</evidence>
<reference evidence="3" key="1">
    <citation type="submission" date="2020-05" db="EMBL/GenBank/DDBJ databases">
        <authorList>
            <person name="Chiriac C."/>
            <person name="Salcher M."/>
            <person name="Ghai R."/>
            <person name="Kavagutti S V."/>
        </authorList>
    </citation>
    <scope>NUCLEOTIDE SEQUENCE</scope>
</reference>